<dbReference type="InParanoid" id="A0A2T3A9Y7"/>
<sequence>MARAVYALKHLAIGAASAHSSQQSDDGEEPRFFLETLLFPGSSGIVVGKDTTSVRPLSHPAHRIRQPGQPALNRVQVYFPTPRTPRQLNPAPRIHFQRGHTGQHRRNLPDSSTSLTSTSPVASRSRRREIVRIFVIQTSEGWQKASNPTGAQAIDKPKLSRPAGAATGFGLGHVLQVPPSPEGPCLWSDVCGPHIPADPATSANQSASNGNRPR</sequence>
<evidence type="ECO:0000313" key="3">
    <source>
        <dbReference type="Proteomes" id="UP000241462"/>
    </source>
</evidence>
<feature type="compositionally biased region" description="Polar residues" evidence="1">
    <location>
        <begin position="201"/>
        <end position="214"/>
    </location>
</feature>
<keyword evidence="3" id="KW-1185">Reference proteome</keyword>
<proteinExistence type="predicted"/>
<name>A0A2T3A9Y7_9PEZI</name>
<dbReference type="Proteomes" id="UP000241462">
    <property type="component" value="Unassembled WGS sequence"/>
</dbReference>
<gene>
    <name evidence="2" type="ORF">BD289DRAFT_232824</name>
</gene>
<evidence type="ECO:0000256" key="1">
    <source>
        <dbReference type="SAM" id="MobiDB-lite"/>
    </source>
</evidence>
<feature type="region of interest" description="Disordered" evidence="1">
    <location>
        <begin position="191"/>
        <end position="214"/>
    </location>
</feature>
<reference evidence="2 3" key="1">
    <citation type="journal article" date="2018" name="Mycol. Prog.">
        <title>Coniella lustricola, a new species from submerged detritus.</title>
        <authorList>
            <person name="Raudabaugh D.B."/>
            <person name="Iturriaga T."/>
            <person name="Carver A."/>
            <person name="Mondo S."/>
            <person name="Pangilinan J."/>
            <person name="Lipzen A."/>
            <person name="He G."/>
            <person name="Amirebrahimi M."/>
            <person name="Grigoriev I.V."/>
            <person name="Miller A.N."/>
        </authorList>
    </citation>
    <scope>NUCLEOTIDE SEQUENCE [LARGE SCALE GENOMIC DNA]</scope>
    <source>
        <strain evidence="2 3">B22-T-1</strain>
    </source>
</reference>
<dbReference type="AlphaFoldDB" id="A0A2T3A9Y7"/>
<feature type="region of interest" description="Disordered" evidence="1">
    <location>
        <begin position="81"/>
        <end position="123"/>
    </location>
</feature>
<dbReference type="EMBL" id="KZ678428">
    <property type="protein sequence ID" value="PSR88488.1"/>
    <property type="molecule type" value="Genomic_DNA"/>
</dbReference>
<accession>A0A2T3A9Y7</accession>
<protein>
    <submittedName>
        <fullName evidence="2">Uncharacterized protein</fullName>
    </submittedName>
</protein>
<feature type="region of interest" description="Disordered" evidence="1">
    <location>
        <begin position="53"/>
        <end position="72"/>
    </location>
</feature>
<organism evidence="2 3">
    <name type="scientific">Coniella lustricola</name>
    <dbReference type="NCBI Taxonomy" id="2025994"/>
    <lineage>
        <taxon>Eukaryota</taxon>
        <taxon>Fungi</taxon>
        <taxon>Dikarya</taxon>
        <taxon>Ascomycota</taxon>
        <taxon>Pezizomycotina</taxon>
        <taxon>Sordariomycetes</taxon>
        <taxon>Sordariomycetidae</taxon>
        <taxon>Diaporthales</taxon>
        <taxon>Schizoparmaceae</taxon>
        <taxon>Coniella</taxon>
    </lineage>
</organism>
<evidence type="ECO:0000313" key="2">
    <source>
        <dbReference type="EMBL" id="PSR88488.1"/>
    </source>
</evidence>
<feature type="compositionally biased region" description="Basic residues" evidence="1">
    <location>
        <begin position="95"/>
        <end position="106"/>
    </location>
</feature>